<proteinExistence type="predicted"/>
<dbReference type="InterPro" id="IPR013717">
    <property type="entry name" value="PIG-P"/>
</dbReference>
<name>A0A9P6ZU33_9AGAM</name>
<evidence type="ECO:0000256" key="2">
    <source>
        <dbReference type="ARBA" id="ARBA00022692"/>
    </source>
</evidence>
<protein>
    <submittedName>
        <fullName evidence="8">PIG-P-domain-containing protein</fullName>
    </submittedName>
</protein>
<feature type="region of interest" description="Disordered" evidence="5">
    <location>
        <begin position="185"/>
        <end position="209"/>
    </location>
</feature>
<dbReference type="PANTHER" id="PTHR46346">
    <property type="entry name" value="PHOSPHATIDYLINOSITOL N-ACETYLGLUCOSAMINYLTRANSFERASE SUBUNIT P"/>
    <property type="match status" value="1"/>
</dbReference>
<feature type="transmembrane region" description="Helical" evidence="6">
    <location>
        <begin position="108"/>
        <end position="131"/>
    </location>
</feature>
<dbReference type="Pfam" id="PF08510">
    <property type="entry name" value="PIG-P"/>
    <property type="match status" value="1"/>
</dbReference>
<dbReference type="InterPro" id="IPR052263">
    <property type="entry name" value="GPI_Anchor_Biosynth"/>
</dbReference>
<feature type="transmembrane region" description="Helical" evidence="6">
    <location>
        <begin position="66"/>
        <end position="88"/>
    </location>
</feature>
<feature type="compositionally biased region" description="Basic and acidic residues" evidence="5">
    <location>
        <begin position="187"/>
        <end position="201"/>
    </location>
</feature>
<evidence type="ECO:0000256" key="3">
    <source>
        <dbReference type="ARBA" id="ARBA00022989"/>
    </source>
</evidence>
<evidence type="ECO:0000256" key="4">
    <source>
        <dbReference type="ARBA" id="ARBA00023136"/>
    </source>
</evidence>
<dbReference type="GO" id="GO:0016020">
    <property type="term" value="C:membrane"/>
    <property type="evidence" value="ECO:0007669"/>
    <property type="project" value="UniProtKB-SubCell"/>
</dbReference>
<evidence type="ECO:0000259" key="7">
    <source>
        <dbReference type="Pfam" id="PF08510"/>
    </source>
</evidence>
<gene>
    <name evidence="8" type="ORF">EV702DRAFT_312727</name>
</gene>
<keyword evidence="2 6" id="KW-0812">Transmembrane</keyword>
<dbReference type="OrthoDB" id="690928at2759"/>
<evidence type="ECO:0000256" key="5">
    <source>
        <dbReference type="SAM" id="MobiDB-lite"/>
    </source>
</evidence>
<reference evidence="8" key="1">
    <citation type="journal article" date="2020" name="New Phytol.">
        <title>Comparative genomics reveals dynamic genome evolution in host specialist ectomycorrhizal fungi.</title>
        <authorList>
            <person name="Lofgren L.A."/>
            <person name="Nguyen N.H."/>
            <person name="Vilgalys R."/>
            <person name="Ruytinx J."/>
            <person name="Liao H.L."/>
            <person name="Branco S."/>
            <person name="Kuo A."/>
            <person name="LaButti K."/>
            <person name="Lipzen A."/>
            <person name="Andreopoulos W."/>
            <person name="Pangilinan J."/>
            <person name="Riley R."/>
            <person name="Hundley H."/>
            <person name="Na H."/>
            <person name="Barry K."/>
            <person name="Grigoriev I.V."/>
            <person name="Stajich J.E."/>
            <person name="Kennedy P.G."/>
        </authorList>
    </citation>
    <scope>NUCLEOTIDE SEQUENCE</scope>
    <source>
        <strain evidence="8">DOB743</strain>
    </source>
</reference>
<evidence type="ECO:0000313" key="9">
    <source>
        <dbReference type="Proteomes" id="UP000714275"/>
    </source>
</evidence>
<sequence length="209" mass="23409">MMIVEKDATGLGRLSSDSRLLILFPTSDSASLHFADLCLAPMETTSPIAPFPPEPPDEHRSRAPEFYGFVAWTSTSVVFVFYVLWALLPDEYIVWLGVEWYPSREWTLLLPAYSIVVVLLTYFVYFAIAIARTPAFSDPSTFIDTKAHLPALDANQHFKHADPDAIPELYDIPIGIVNRVVYGPRRSPNEKRPSGETKADKVQASPKIP</sequence>
<keyword evidence="4 6" id="KW-0472">Membrane</keyword>
<dbReference type="AlphaFoldDB" id="A0A9P6ZU33"/>
<evidence type="ECO:0000256" key="1">
    <source>
        <dbReference type="ARBA" id="ARBA00004141"/>
    </source>
</evidence>
<dbReference type="PANTHER" id="PTHR46346:SF1">
    <property type="entry name" value="PHOSPHATIDYLINOSITOL N-ACETYLGLUCOSAMINYLTRANSFERASE SUBUNIT P"/>
    <property type="match status" value="1"/>
</dbReference>
<dbReference type="GO" id="GO:0005783">
    <property type="term" value="C:endoplasmic reticulum"/>
    <property type="evidence" value="ECO:0007669"/>
    <property type="project" value="TreeGrafter"/>
</dbReference>
<keyword evidence="3 6" id="KW-1133">Transmembrane helix</keyword>
<comment type="caution">
    <text evidence="8">The sequence shown here is derived from an EMBL/GenBank/DDBJ whole genome shotgun (WGS) entry which is preliminary data.</text>
</comment>
<dbReference type="EMBL" id="JABBWD010000024">
    <property type="protein sequence ID" value="KAG1776783.1"/>
    <property type="molecule type" value="Genomic_DNA"/>
</dbReference>
<dbReference type="GO" id="GO:0006506">
    <property type="term" value="P:GPI anchor biosynthetic process"/>
    <property type="evidence" value="ECO:0007669"/>
    <property type="project" value="TreeGrafter"/>
</dbReference>
<keyword evidence="9" id="KW-1185">Reference proteome</keyword>
<evidence type="ECO:0000313" key="8">
    <source>
        <dbReference type="EMBL" id="KAG1776783.1"/>
    </source>
</evidence>
<comment type="subcellular location">
    <subcellularLocation>
        <location evidence="1">Membrane</location>
        <topology evidence="1">Multi-pass membrane protein</topology>
    </subcellularLocation>
</comment>
<evidence type="ECO:0000256" key="6">
    <source>
        <dbReference type="SAM" id="Phobius"/>
    </source>
</evidence>
<dbReference type="Proteomes" id="UP000714275">
    <property type="component" value="Unassembled WGS sequence"/>
</dbReference>
<feature type="domain" description="PIG-P" evidence="7">
    <location>
        <begin position="65"/>
        <end position="182"/>
    </location>
</feature>
<organism evidence="8 9">
    <name type="scientific">Suillus placidus</name>
    <dbReference type="NCBI Taxonomy" id="48579"/>
    <lineage>
        <taxon>Eukaryota</taxon>
        <taxon>Fungi</taxon>
        <taxon>Dikarya</taxon>
        <taxon>Basidiomycota</taxon>
        <taxon>Agaricomycotina</taxon>
        <taxon>Agaricomycetes</taxon>
        <taxon>Agaricomycetidae</taxon>
        <taxon>Boletales</taxon>
        <taxon>Suillineae</taxon>
        <taxon>Suillaceae</taxon>
        <taxon>Suillus</taxon>
    </lineage>
</organism>
<accession>A0A9P6ZU33</accession>